<dbReference type="GO" id="GO:0015031">
    <property type="term" value="P:protein transport"/>
    <property type="evidence" value="ECO:0007669"/>
    <property type="project" value="TreeGrafter"/>
</dbReference>
<feature type="domain" description="Arrestin C-terminal-like" evidence="2">
    <location>
        <begin position="224"/>
        <end position="360"/>
    </location>
</feature>
<evidence type="ECO:0000313" key="4">
    <source>
        <dbReference type="WBParaSite" id="Pan_g453.t1"/>
    </source>
</evidence>
<reference evidence="3" key="1">
    <citation type="journal article" date="2013" name="Genetics">
        <title>The draft genome and transcriptome of Panagrellus redivivus are shaped by the harsh demands of a free-living lifestyle.</title>
        <authorList>
            <person name="Srinivasan J."/>
            <person name="Dillman A.R."/>
            <person name="Macchietto M.G."/>
            <person name="Heikkinen L."/>
            <person name="Lakso M."/>
            <person name="Fracchia K.M."/>
            <person name="Antoshechkin I."/>
            <person name="Mortazavi A."/>
            <person name="Wong G."/>
            <person name="Sternberg P.W."/>
        </authorList>
    </citation>
    <scope>NUCLEOTIDE SEQUENCE [LARGE SCALE GENOMIC DNA]</scope>
    <source>
        <strain evidence="3">MT8872</strain>
    </source>
</reference>
<dbReference type="GO" id="GO:0005737">
    <property type="term" value="C:cytoplasm"/>
    <property type="evidence" value="ECO:0007669"/>
    <property type="project" value="TreeGrafter"/>
</dbReference>
<comment type="similarity">
    <text evidence="1">Belongs to the arrestin family.</text>
</comment>
<evidence type="ECO:0000256" key="1">
    <source>
        <dbReference type="ARBA" id="ARBA00005298"/>
    </source>
</evidence>
<dbReference type="Proteomes" id="UP000492821">
    <property type="component" value="Unassembled WGS sequence"/>
</dbReference>
<dbReference type="PANTHER" id="PTHR11188">
    <property type="entry name" value="ARRESTIN DOMAIN CONTAINING PROTEIN"/>
    <property type="match status" value="1"/>
</dbReference>
<evidence type="ECO:0000313" key="3">
    <source>
        <dbReference type="Proteomes" id="UP000492821"/>
    </source>
</evidence>
<dbReference type="Gene3D" id="2.60.40.640">
    <property type="match status" value="2"/>
</dbReference>
<accession>A0A7E4VX75</accession>
<dbReference type="AlphaFoldDB" id="A0A7E4VX75"/>
<organism evidence="3 4">
    <name type="scientific">Panagrellus redivivus</name>
    <name type="common">Microworm</name>
    <dbReference type="NCBI Taxonomy" id="6233"/>
    <lineage>
        <taxon>Eukaryota</taxon>
        <taxon>Metazoa</taxon>
        <taxon>Ecdysozoa</taxon>
        <taxon>Nematoda</taxon>
        <taxon>Chromadorea</taxon>
        <taxon>Rhabditida</taxon>
        <taxon>Tylenchina</taxon>
        <taxon>Panagrolaimomorpha</taxon>
        <taxon>Panagrolaimoidea</taxon>
        <taxon>Panagrolaimidae</taxon>
        <taxon>Panagrellus</taxon>
    </lineage>
</organism>
<dbReference type="SMART" id="SM01017">
    <property type="entry name" value="Arrestin_C"/>
    <property type="match status" value="1"/>
</dbReference>
<keyword evidence="3" id="KW-1185">Reference proteome</keyword>
<dbReference type="InterPro" id="IPR014752">
    <property type="entry name" value="Arrestin-like_C"/>
</dbReference>
<name>A0A7E4VX75_PANRE</name>
<dbReference type="Pfam" id="PF00339">
    <property type="entry name" value="Arrestin_N"/>
    <property type="match status" value="1"/>
</dbReference>
<dbReference type="InterPro" id="IPR011022">
    <property type="entry name" value="Arrestin_C-like"/>
</dbReference>
<dbReference type="Pfam" id="PF02752">
    <property type="entry name" value="Arrestin_C"/>
    <property type="match status" value="1"/>
</dbReference>
<dbReference type="SUPFAM" id="SSF81296">
    <property type="entry name" value="E set domains"/>
    <property type="match status" value="2"/>
</dbReference>
<dbReference type="InterPro" id="IPR014756">
    <property type="entry name" value="Ig_E-set"/>
</dbReference>
<dbReference type="WBParaSite" id="Pan_g453.t1">
    <property type="protein sequence ID" value="Pan_g453.t1"/>
    <property type="gene ID" value="Pan_g453"/>
</dbReference>
<proteinExistence type="inferred from homology"/>
<reference evidence="4" key="2">
    <citation type="submission" date="2020-10" db="UniProtKB">
        <authorList>
            <consortium name="WormBaseParasite"/>
        </authorList>
    </citation>
    <scope>IDENTIFICATION</scope>
</reference>
<sequence length="410" mass="45563">MMNTNHFNPRTTNLNIPQAKPMPKPYDIYVEFHERIYKPGDTVTGNVHLSLRKKLACDIVQVQLYGEAKVVITKTAMSNTPGSLTRNTSSSQWHRILDEYETLWQSPYVNDPKTFVSTDELVRMSRSTTINTRKLAKPTHFPGIEAGEYDYPFKFELPASGLATSFQAKHSGCSIKYSVTAMALNNGSSVLRKKELFPIVIDRPLDLVPNAFMPVDIHGKANISGHEIIAKLSLHKRGYTPGEPLSGTVEIINNSKKSVKYCCATIVQKITAYTNLPHVEISKTVNEIASTAMPMHKITANTQYKYELDYHIPALTPDFEIDSCLSVSYELKLTVGLERKHPYQVVITLSAPLTIGTSTSGLEGVDPSAPPDFDSNYLFTDAPPSYDYAVGSGSRFDSAPDYDLDEKKAL</sequence>
<protein>
    <submittedName>
        <fullName evidence="4">Arrestin_C domain-containing protein</fullName>
    </submittedName>
</protein>
<dbReference type="PANTHER" id="PTHR11188:SF175">
    <property type="entry name" value="ARRESTIN C-TERMINAL-LIKE DOMAIN-CONTAINING PROTEIN"/>
    <property type="match status" value="1"/>
</dbReference>
<evidence type="ECO:0000259" key="2">
    <source>
        <dbReference type="SMART" id="SM01017"/>
    </source>
</evidence>
<dbReference type="InterPro" id="IPR050357">
    <property type="entry name" value="Arrestin_domain-protein"/>
</dbReference>
<dbReference type="InterPro" id="IPR011021">
    <property type="entry name" value="Arrestin-like_N"/>
</dbReference>